<name>A0A955L7A3_9BACT</name>
<reference evidence="1" key="1">
    <citation type="submission" date="2020-04" db="EMBL/GenBank/DDBJ databases">
        <authorList>
            <person name="Zhang T."/>
        </authorList>
    </citation>
    <scope>NUCLEOTIDE SEQUENCE</scope>
    <source>
        <strain evidence="1">HKST-UBA11</strain>
    </source>
</reference>
<evidence type="ECO:0000313" key="2">
    <source>
        <dbReference type="Proteomes" id="UP000754563"/>
    </source>
</evidence>
<reference evidence="1" key="2">
    <citation type="journal article" date="2021" name="Microbiome">
        <title>Successional dynamics and alternative stable states in a saline activated sludge microbial community over 9 years.</title>
        <authorList>
            <person name="Wang Y."/>
            <person name="Ye J."/>
            <person name="Ju F."/>
            <person name="Liu L."/>
            <person name="Boyd J.A."/>
            <person name="Deng Y."/>
            <person name="Parks D.H."/>
            <person name="Jiang X."/>
            <person name="Yin X."/>
            <person name="Woodcroft B.J."/>
            <person name="Tyson G.W."/>
            <person name="Hugenholtz P."/>
            <person name="Polz M.F."/>
            <person name="Zhang T."/>
        </authorList>
    </citation>
    <scope>NUCLEOTIDE SEQUENCE</scope>
    <source>
        <strain evidence="1">HKST-UBA11</strain>
    </source>
</reference>
<dbReference type="EMBL" id="JAGQLH010000011">
    <property type="protein sequence ID" value="MCA9385277.1"/>
    <property type="molecule type" value="Genomic_DNA"/>
</dbReference>
<sequence>MSDIFEKKPYLWTEGAFVNANGTREVALVSDFARFRAIGAEFYRFYLANKFNVASEVVPRTDKIFTVDLADRCSMIVDELDPLEVVGFEYEKVIDFLVMGFSEAAVNYYLDCIHGDNTGLVVDSCLFNQVSNLMKEIEAQDELIPSVSRITLIGVRAFCNLLPYLQEKFPDIPRIKDLTLEIIFGSNSNQPSNIPILLPPA</sequence>
<evidence type="ECO:0000313" key="1">
    <source>
        <dbReference type="EMBL" id="MCA9385277.1"/>
    </source>
</evidence>
<comment type="caution">
    <text evidence="1">The sequence shown here is derived from an EMBL/GenBank/DDBJ whole genome shotgun (WGS) entry which is preliminary data.</text>
</comment>
<accession>A0A955L7A3</accession>
<proteinExistence type="predicted"/>
<dbReference type="Proteomes" id="UP000754563">
    <property type="component" value="Unassembled WGS sequence"/>
</dbReference>
<organism evidence="1 2">
    <name type="scientific">Candidatus Dojkabacteria bacterium</name>
    <dbReference type="NCBI Taxonomy" id="2099670"/>
    <lineage>
        <taxon>Bacteria</taxon>
        <taxon>Candidatus Dojkabacteria</taxon>
    </lineage>
</organism>
<protein>
    <submittedName>
        <fullName evidence="1">Uncharacterized protein</fullName>
    </submittedName>
</protein>
<gene>
    <name evidence="1" type="ORF">KC717_01375</name>
</gene>
<dbReference type="AlphaFoldDB" id="A0A955L7A3"/>